<accession>A0A899FV20</accession>
<organism evidence="1 2">
    <name type="scientific">Pneumocystis wakefieldiae</name>
    <dbReference type="NCBI Taxonomy" id="38082"/>
    <lineage>
        <taxon>Eukaryota</taxon>
        <taxon>Fungi</taxon>
        <taxon>Dikarya</taxon>
        <taxon>Ascomycota</taxon>
        <taxon>Taphrinomycotina</taxon>
        <taxon>Pneumocystomycetes</taxon>
        <taxon>Pneumocystaceae</taxon>
        <taxon>Pneumocystis</taxon>
    </lineage>
</organism>
<sequence length="358" mass="41918">MNISSYDSYDPEYIELKRLESRTRYESTLEGIFERYGRDMTEESDEVDLRTGEVIVNRGHLNNLQVSWFLEEETLSFSDDNLENDFFENILSLVSINQRETIKRKKHKETMFPQRFPSKEKIFQQFGSLGPSIIKLIESQKRKRKHFKKKIRRLKYREGNSKELNDLKIQKISTLIPYTNSGSHSNSCNRAFEFQTIPVNISNNRQKSMTMHLNDFFIHNNKNTIFNSVHAVRRFDIIIDSPKSNDTFIQNPEIGSLIPKNTLETQEASIYSSHAHLFDQYYNFLTNSQTKPNCLLDHSSLYNNLYPIESLSFGSASQTETKSYFTNTSIEETNLEVENAHKKKIHCNKLFCFTCSCL</sequence>
<dbReference type="GO" id="GO:0042393">
    <property type="term" value="F:histone binding"/>
    <property type="evidence" value="ECO:0007669"/>
    <property type="project" value="InterPro"/>
</dbReference>
<dbReference type="GO" id="GO:0005634">
    <property type="term" value="C:nucleus"/>
    <property type="evidence" value="ECO:0007669"/>
    <property type="project" value="InterPro"/>
</dbReference>
<dbReference type="AlphaFoldDB" id="A0A899FV20"/>
<name>A0A899FV20_9ASCO</name>
<evidence type="ECO:0000313" key="2">
    <source>
        <dbReference type="Proteomes" id="UP000663699"/>
    </source>
</evidence>
<dbReference type="Gene3D" id="1.10.20.10">
    <property type="entry name" value="Histone, subunit A"/>
    <property type="match status" value="1"/>
</dbReference>
<reference evidence="1" key="1">
    <citation type="submission" date="2020-06" db="EMBL/GenBank/DDBJ databases">
        <title>Genomes of multiple members of Pneumocystis genus reveal paths to human pathogen Pneumocystis jirovecii.</title>
        <authorList>
            <person name="Cisse O.H."/>
            <person name="Ma L."/>
            <person name="Dekker J."/>
            <person name="Khil P."/>
            <person name="Jo J."/>
            <person name="Brenchley J."/>
            <person name="Blair R."/>
            <person name="Pahar B."/>
            <person name="Chabe M."/>
            <person name="Van Rompay K.A."/>
            <person name="Keesler R."/>
            <person name="Sukura A."/>
            <person name="Hirsch V."/>
            <person name="Kutty G."/>
            <person name="Liu Y."/>
            <person name="Peng L."/>
            <person name="Chen J."/>
            <person name="Song J."/>
            <person name="Weissenbacher-Lang C."/>
            <person name="Xu J."/>
            <person name="Upham N.S."/>
            <person name="Stajich J.E."/>
            <person name="Cuomo C.A."/>
            <person name="Cushion M.T."/>
            <person name="Kovacs J.A."/>
        </authorList>
    </citation>
    <scope>NUCLEOTIDE SEQUENCE</scope>
    <source>
        <strain evidence="1">2A</strain>
    </source>
</reference>
<evidence type="ECO:0000313" key="1">
    <source>
        <dbReference type="EMBL" id="QSL64135.1"/>
    </source>
</evidence>
<dbReference type="PANTHER" id="PTHR15992">
    <property type="entry name" value="HOLLIDAY JUNCTION RECOGNITION PROTEIN"/>
    <property type="match status" value="1"/>
</dbReference>
<protein>
    <submittedName>
        <fullName evidence="1">Uncharacterized protein</fullName>
    </submittedName>
</protein>
<dbReference type="PANTHER" id="PTHR15992:SF5">
    <property type="entry name" value="HOLLIDAY JUNCTION RECOGNITION PROTEIN"/>
    <property type="match status" value="1"/>
</dbReference>
<proteinExistence type="predicted"/>
<keyword evidence="2" id="KW-1185">Reference proteome</keyword>
<dbReference type="OrthoDB" id="2420608at2759"/>
<gene>
    <name evidence="1" type="ORF">MERGE_000290</name>
</gene>
<dbReference type="Pfam" id="PF10384">
    <property type="entry name" value="Scm3"/>
    <property type="match status" value="1"/>
</dbReference>
<dbReference type="EMBL" id="CP054532">
    <property type="protein sequence ID" value="QSL64135.1"/>
    <property type="molecule type" value="Genomic_DNA"/>
</dbReference>
<dbReference type="InterPro" id="IPR009072">
    <property type="entry name" value="Histone-fold"/>
</dbReference>
<dbReference type="InterPro" id="IPR018465">
    <property type="entry name" value="Scm3/HJURP"/>
</dbReference>
<dbReference type="Proteomes" id="UP000663699">
    <property type="component" value="Chromosome 1"/>
</dbReference>
<dbReference type="GO" id="GO:0046982">
    <property type="term" value="F:protein heterodimerization activity"/>
    <property type="evidence" value="ECO:0007669"/>
    <property type="project" value="InterPro"/>
</dbReference>